<dbReference type="PANTHER" id="PTHR10173:SF59">
    <property type="entry name" value="PEPTIDE METHIONINE SULFOXIDE REDUCTASE MSRA_MSRB"/>
    <property type="match status" value="1"/>
</dbReference>
<dbReference type="GO" id="GO:0005737">
    <property type="term" value="C:cytoplasm"/>
    <property type="evidence" value="ECO:0007669"/>
    <property type="project" value="TreeGrafter"/>
</dbReference>
<keyword evidence="4" id="KW-0511">Multifunctional enzyme</keyword>
<feature type="chain" id="PRO_5012590465" description="Multifunctional fusion protein" evidence="11">
    <location>
        <begin position="25"/>
        <end position="359"/>
    </location>
</feature>
<dbReference type="GO" id="GO:0006979">
    <property type="term" value="P:response to oxidative stress"/>
    <property type="evidence" value="ECO:0007669"/>
    <property type="project" value="InterPro"/>
</dbReference>
<evidence type="ECO:0000256" key="8">
    <source>
        <dbReference type="ARBA" id="ARBA00048782"/>
    </source>
</evidence>
<dbReference type="InterPro" id="IPR002579">
    <property type="entry name" value="Met_Sox_Rdtase_MsrB_dom"/>
</dbReference>
<feature type="active site" evidence="10">
    <location>
        <position position="37"/>
    </location>
</feature>
<dbReference type="GO" id="GO:0033743">
    <property type="term" value="F:peptide-methionine (R)-S-oxide reductase activity"/>
    <property type="evidence" value="ECO:0007669"/>
    <property type="project" value="UniProtKB-UniRule"/>
</dbReference>
<comment type="catalytic activity">
    <reaction evidence="7 9">
        <text>L-methionyl-[protein] + [thioredoxin]-disulfide + H2O = L-methionyl-(R)-S-oxide-[protein] + [thioredoxin]-dithiol</text>
        <dbReference type="Rhea" id="RHEA:24164"/>
        <dbReference type="Rhea" id="RHEA-COMP:10698"/>
        <dbReference type="Rhea" id="RHEA-COMP:10700"/>
        <dbReference type="Rhea" id="RHEA-COMP:12313"/>
        <dbReference type="Rhea" id="RHEA-COMP:12314"/>
        <dbReference type="ChEBI" id="CHEBI:15377"/>
        <dbReference type="ChEBI" id="CHEBI:16044"/>
        <dbReference type="ChEBI" id="CHEBI:29950"/>
        <dbReference type="ChEBI" id="CHEBI:45764"/>
        <dbReference type="ChEBI" id="CHEBI:50058"/>
        <dbReference type="EC" id="1.8.4.12"/>
    </reaction>
</comment>
<evidence type="ECO:0000256" key="4">
    <source>
        <dbReference type="ARBA" id="ARBA00023268"/>
    </source>
</evidence>
<comment type="catalytic activity">
    <reaction evidence="8 10">
        <text>[thioredoxin]-disulfide + L-methionine + H2O = L-methionine (S)-S-oxide + [thioredoxin]-dithiol</text>
        <dbReference type="Rhea" id="RHEA:19993"/>
        <dbReference type="Rhea" id="RHEA-COMP:10698"/>
        <dbReference type="Rhea" id="RHEA-COMP:10700"/>
        <dbReference type="ChEBI" id="CHEBI:15377"/>
        <dbReference type="ChEBI" id="CHEBI:29950"/>
        <dbReference type="ChEBI" id="CHEBI:50058"/>
        <dbReference type="ChEBI" id="CHEBI:57844"/>
        <dbReference type="ChEBI" id="CHEBI:58772"/>
        <dbReference type="EC" id="1.8.4.11"/>
    </reaction>
</comment>
<feature type="domain" description="MsrB" evidence="12">
    <location>
        <begin position="217"/>
        <end position="339"/>
    </location>
</feature>
<dbReference type="RefSeq" id="WP_083611156.1">
    <property type="nucleotide sequence ID" value="NZ_FQZU01000029.1"/>
</dbReference>
<dbReference type="EMBL" id="FQZU01000029">
    <property type="protein sequence ID" value="SHK62964.1"/>
    <property type="molecule type" value="Genomic_DNA"/>
</dbReference>
<protein>
    <recommendedName>
        <fullName evidence="9 10">Multifunctional fusion protein</fullName>
    </recommendedName>
    <domain>
        <recommendedName>
            <fullName evidence="10">Peptide methionine sulfoxide reductase MsrA</fullName>
            <shortName evidence="10">Protein-methionine-S-oxide reductase</shortName>
            <ecNumber evidence="10">1.8.4.11</ecNumber>
        </recommendedName>
        <alternativeName>
            <fullName evidence="10">Peptide-methionine (S)-S-oxide reductase</fullName>
            <shortName evidence="10">Peptide Met(O) reductase</shortName>
        </alternativeName>
    </domain>
    <domain>
        <recommendedName>
            <fullName evidence="9">Peptide methionine sulfoxide reductase MsrB</fullName>
            <ecNumber evidence="9">1.8.4.12</ecNumber>
        </recommendedName>
        <alternativeName>
            <fullName evidence="9">Peptide-methionine (R)-S-oxide reductase</fullName>
        </alternativeName>
    </domain>
</protein>
<dbReference type="SUPFAM" id="SSF51316">
    <property type="entry name" value="Mss4-like"/>
    <property type="match status" value="1"/>
</dbReference>
<keyword evidence="11" id="KW-0732">Signal</keyword>
<reference evidence="14" key="1">
    <citation type="submission" date="2016-11" db="EMBL/GenBank/DDBJ databases">
        <authorList>
            <person name="Varghese N."/>
            <person name="Submissions S."/>
        </authorList>
    </citation>
    <scope>NUCLEOTIDE SEQUENCE [LARGE SCALE GENOMIC DNA]</scope>
    <source>
        <strain evidence="14">DSM 16219</strain>
    </source>
</reference>
<dbReference type="InterPro" id="IPR011057">
    <property type="entry name" value="Mss4-like_sf"/>
</dbReference>
<dbReference type="Gene3D" id="2.170.150.20">
    <property type="entry name" value="Peptide methionine sulfoxide reductase"/>
    <property type="match status" value="1"/>
</dbReference>
<dbReference type="Pfam" id="PF01625">
    <property type="entry name" value="PMSR"/>
    <property type="match status" value="1"/>
</dbReference>
<evidence type="ECO:0000256" key="5">
    <source>
        <dbReference type="ARBA" id="ARBA00024679"/>
    </source>
</evidence>
<dbReference type="GO" id="GO:0030091">
    <property type="term" value="P:protein repair"/>
    <property type="evidence" value="ECO:0007669"/>
    <property type="project" value="InterPro"/>
</dbReference>
<comment type="catalytic activity">
    <reaction evidence="6 10">
        <text>L-methionyl-[protein] + [thioredoxin]-disulfide + H2O = L-methionyl-(S)-S-oxide-[protein] + [thioredoxin]-dithiol</text>
        <dbReference type="Rhea" id="RHEA:14217"/>
        <dbReference type="Rhea" id="RHEA-COMP:10698"/>
        <dbReference type="Rhea" id="RHEA-COMP:10700"/>
        <dbReference type="Rhea" id="RHEA-COMP:12313"/>
        <dbReference type="Rhea" id="RHEA-COMP:12315"/>
        <dbReference type="ChEBI" id="CHEBI:15377"/>
        <dbReference type="ChEBI" id="CHEBI:16044"/>
        <dbReference type="ChEBI" id="CHEBI:29950"/>
        <dbReference type="ChEBI" id="CHEBI:44120"/>
        <dbReference type="ChEBI" id="CHEBI:50058"/>
        <dbReference type="EC" id="1.8.4.11"/>
    </reaction>
</comment>
<accession>A0A1M6U1E3</accession>
<comment type="similarity">
    <text evidence="10">Belongs to the MsrA Met sulfoxide reductase family.</text>
</comment>
<dbReference type="InterPro" id="IPR002569">
    <property type="entry name" value="Met_Sox_Rdtase_MsrA_dom"/>
</dbReference>
<gene>
    <name evidence="9" type="primary">msrB</name>
    <name evidence="10" type="synonym">msrA</name>
    <name evidence="13" type="ORF">SAMN02745216_03785</name>
</gene>
<evidence type="ECO:0000256" key="1">
    <source>
        <dbReference type="ARBA" id="ARBA00008076"/>
    </source>
</evidence>
<dbReference type="PROSITE" id="PS51790">
    <property type="entry name" value="MSRB"/>
    <property type="match status" value="1"/>
</dbReference>
<name>A0A1M6U1E3_9BACT</name>
<dbReference type="OrthoDB" id="4174719at2"/>
<organism evidence="13 14">
    <name type="scientific">Desulfatibacillum alkenivorans DSM 16219</name>
    <dbReference type="NCBI Taxonomy" id="1121393"/>
    <lineage>
        <taxon>Bacteria</taxon>
        <taxon>Pseudomonadati</taxon>
        <taxon>Thermodesulfobacteriota</taxon>
        <taxon>Desulfobacteria</taxon>
        <taxon>Desulfobacterales</taxon>
        <taxon>Desulfatibacillaceae</taxon>
        <taxon>Desulfatibacillum</taxon>
    </lineage>
</organism>
<dbReference type="FunFam" id="2.170.150.20:FF:000003">
    <property type="entry name" value="Peptide methionine sulfoxide reductase MsrB"/>
    <property type="match status" value="1"/>
</dbReference>
<proteinExistence type="inferred from homology"/>
<evidence type="ECO:0000256" key="11">
    <source>
        <dbReference type="SAM" id="SignalP"/>
    </source>
</evidence>
<dbReference type="HAMAP" id="MF_01401">
    <property type="entry name" value="MsrA"/>
    <property type="match status" value="1"/>
</dbReference>
<dbReference type="Gene3D" id="3.30.1060.10">
    <property type="entry name" value="Peptide methionine sulphoxide reductase MsrA"/>
    <property type="match status" value="1"/>
</dbReference>
<comment type="similarity">
    <text evidence="1">In the C-terminal section; belongs to the MsrB Met sulfoxide reductase family.</text>
</comment>
<dbReference type="EC" id="1.8.4.11" evidence="10"/>
<feature type="active site" description="Nucleophile" evidence="9">
    <location>
        <position position="328"/>
    </location>
</feature>
<dbReference type="InterPro" id="IPR036509">
    <property type="entry name" value="Met_Sox_Rdtase_MsrA_sf"/>
</dbReference>
<dbReference type="GO" id="GO:0033744">
    <property type="term" value="F:L-methionine:thioredoxin-disulfide S-oxidoreductase activity"/>
    <property type="evidence" value="ECO:0007669"/>
    <property type="project" value="RHEA"/>
</dbReference>
<keyword evidence="14" id="KW-1185">Reference proteome</keyword>
<evidence type="ECO:0000256" key="9">
    <source>
        <dbReference type="HAMAP-Rule" id="MF_01400"/>
    </source>
</evidence>
<dbReference type="SUPFAM" id="SSF55068">
    <property type="entry name" value="Peptide methionine sulfoxide reductase"/>
    <property type="match status" value="1"/>
</dbReference>
<evidence type="ECO:0000256" key="3">
    <source>
        <dbReference type="ARBA" id="ARBA00023002"/>
    </source>
</evidence>
<sequence>MNTLMTIILAGAMLLAFGPGPTAAKGRLQKAAFAGGCFWCMEKPFEQIEGVEAVISGYTGGDVTNPTYEQVSSGVTGHLESVEILFDPDKVSYEQLLEVFWRQVNPTDGGGQFVDRGQQYGTAIFYHSEEQRLAAERSRKALDESGRYDKPVITPIREAGVFYPAEDYHQDYFKKNPFRYKIYRSNSGRDKYLEKVWDKDAAPPENKTSGKYSKPGDGVLKKRLTPLQYKVTQKEGTEPPFKNEYWDNKKPGIYVDIVSGEPLFSSAEKYDSGTGWPSYYKPLEPDNIVEVEDKSLFMTRTEVRSKHGDSHLGHVFDDGPPPTGLRYCINSAALRFIPVTDLKKEGYGEYLKHFGISEE</sequence>
<comment type="similarity">
    <text evidence="9">Belongs to the MsrB Met sulfoxide reductase family.</text>
</comment>
<evidence type="ECO:0000313" key="13">
    <source>
        <dbReference type="EMBL" id="SHK62964.1"/>
    </source>
</evidence>
<dbReference type="Pfam" id="PF01641">
    <property type="entry name" value="SelR"/>
    <property type="match status" value="1"/>
</dbReference>
<dbReference type="PANTHER" id="PTHR10173">
    <property type="entry name" value="METHIONINE SULFOXIDE REDUCTASE"/>
    <property type="match status" value="1"/>
</dbReference>
<evidence type="ECO:0000313" key="14">
    <source>
        <dbReference type="Proteomes" id="UP000183994"/>
    </source>
</evidence>
<dbReference type="STRING" id="1121393.SAMN02745216_03785"/>
<dbReference type="NCBIfam" id="TIGR00401">
    <property type="entry name" value="msrA"/>
    <property type="match status" value="1"/>
</dbReference>
<comment type="function">
    <text evidence="5 10">Has an important function as a repair enzyme for proteins that have been inactivated by oxidation. Catalyzes the reversible oxidation-reduction of methionine sulfoxide in proteins to methionine.</text>
</comment>
<feature type="signal peptide" evidence="11">
    <location>
        <begin position="1"/>
        <end position="24"/>
    </location>
</feature>
<evidence type="ECO:0000259" key="12">
    <source>
        <dbReference type="PROSITE" id="PS51790"/>
    </source>
</evidence>
<evidence type="ECO:0000256" key="6">
    <source>
        <dbReference type="ARBA" id="ARBA00047806"/>
    </source>
</evidence>
<dbReference type="NCBIfam" id="TIGR00357">
    <property type="entry name" value="peptide-methionine (R)-S-oxide reductase MsrB"/>
    <property type="match status" value="1"/>
</dbReference>
<evidence type="ECO:0000256" key="7">
    <source>
        <dbReference type="ARBA" id="ARBA00048488"/>
    </source>
</evidence>
<dbReference type="InterPro" id="IPR028427">
    <property type="entry name" value="Met_Sox_Rdtase_MsrB"/>
</dbReference>
<comment type="caution">
    <text evidence="9">Lacks conserved residue(s) required for the propagation of feature annotation.</text>
</comment>
<evidence type="ECO:0000256" key="2">
    <source>
        <dbReference type="ARBA" id="ARBA00011017"/>
    </source>
</evidence>
<keyword evidence="3 9" id="KW-0560">Oxidoreductase</keyword>
<comment type="similarity">
    <text evidence="2">In the N-terminal section; belongs to the MsrA Met sulfoxide reductase family.</text>
</comment>
<dbReference type="AlphaFoldDB" id="A0A1M6U1E3"/>
<dbReference type="HAMAP" id="MF_01400">
    <property type="entry name" value="MsrB"/>
    <property type="match status" value="1"/>
</dbReference>
<evidence type="ECO:0000256" key="10">
    <source>
        <dbReference type="HAMAP-Rule" id="MF_01401"/>
    </source>
</evidence>
<dbReference type="Proteomes" id="UP000183994">
    <property type="component" value="Unassembled WGS sequence"/>
</dbReference>
<dbReference type="GO" id="GO:0008113">
    <property type="term" value="F:peptide-methionine (S)-S-oxide reductase activity"/>
    <property type="evidence" value="ECO:0007669"/>
    <property type="project" value="UniProtKB-UniRule"/>
</dbReference>
<dbReference type="EC" id="1.8.4.12" evidence="9"/>